<feature type="compositionally biased region" description="Basic residues" evidence="1">
    <location>
        <begin position="278"/>
        <end position="290"/>
    </location>
</feature>
<dbReference type="VEuPathDB" id="ToxoDB:cyc_08669"/>
<dbReference type="VEuPathDB" id="ToxoDB:LOC34624329"/>
<keyword evidence="3" id="KW-1185">Reference proteome</keyword>
<feature type="compositionally biased region" description="Low complexity" evidence="1">
    <location>
        <begin position="221"/>
        <end position="240"/>
    </location>
</feature>
<dbReference type="Proteomes" id="UP000095192">
    <property type="component" value="Unassembled WGS sequence"/>
</dbReference>
<feature type="compositionally biased region" description="Basic and acidic residues" evidence="1">
    <location>
        <begin position="635"/>
        <end position="652"/>
    </location>
</feature>
<feature type="compositionally biased region" description="Low complexity" evidence="1">
    <location>
        <begin position="117"/>
        <end position="132"/>
    </location>
</feature>
<sequence>MGIGRVRRQADGLEWIAHGALCRTCGFAQFGLSDESRGRPVKKEVPLVAEQGALKASEHAVADAASVLKHAAGAETHVEDVVLQQQGKEGQLQQGCARQKTAGSRDGTIGKARDSCSAATAATAAAASSPAPETERDDQEPLSLRIDKTPARLPKAGEVSPPAKGRSHNSPADRCTATSAESAVCSDSKGSFSGCSSDKNSADEEQLEKASFSSKDAGTEASSKVAAGRAAKAVARSGSADRGSTSSLPTSNSRLLSRKNRKQTVQEASQQEQQIKPQRQRKSSPQKRHAQTLPAAYVTCALTPHQPSNESAFGNGEHERQQQSGKEESQQGRSEALQTKEIPSLTDQESAEKPVAANGAESVKFAEVSFSSASMPRRKKQQKSSGKSPALRVDAVNFAGNPQYPQEATFVGSLFSRQEEKAAQGGLASRSTSPAAADAAPAGRGGRRKASLVGNKEIVDEGWVLCGSTPRLDGDFGGSKFTELQEEPRGGSEEERLSSCDSANLSAEWSCVEASGGLSPSGYSSPPSRNSSGHVGVRAGRDTSHALFLPDQPLPSPASAAGCAEKSHLLGARAEERHTTQVLGGGSLTGACCGGFLRDSRDTPTEEAAQQRLLPAPAWLAGSHHGGTSGSAARADTDHRKHLQKEAQHCDTDATDGQRGTQRIILTGEPAAGFSTGTTDALRQVSLAFSGCSRIFTASRGDGLVFVFHLPWTPGDLQRHSKCGVAVQQQLLRSLQQGGARDRTATDGSIAFERLIHGQSCASCIALPSTAAGRVSCVASSDLLAGDKVEVVVGLNNGFAYTYSCQLNASGRYRLRDEQILETQGGES</sequence>
<gene>
    <name evidence="2" type="ORF">cyc_08669</name>
</gene>
<feature type="region of interest" description="Disordered" evidence="1">
    <location>
        <begin position="619"/>
        <end position="658"/>
    </location>
</feature>
<feature type="compositionally biased region" description="Low complexity" evidence="1">
    <location>
        <begin position="428"/>
        <end position="442"/>
    </location>
</feature>
<evidence type="ECO:0000313" key="3">
    <source>
        <dbReference type="Proteomes" id="UP000095192"/>
    </source>
</evidence>
<feature type="compositionally biased region" description="Basic and acidic residues" evidence="1">
    <location>
        <begin position="316"/>
        <end position="330"/>
    </location>
</feature>
<reference evidence="2 3" key="1">
    <citation type="journal article" date="2016" name="BMC Genomics">
        <title>Comparative genomics reveals Cyclospora cayetanensis possesses coccidia-like metabolism and invasion components but unique surface antigens.</title>
        <authorList>
            <person name="Liu S."/>
            <person name="Wang L."/>
            <person name="Zheng H."/>
            <person name="Xu Z."/>
            <person name="Roellig D.M."/>
            <person name="Li N."/>
            <person name="Frace M.A."/>
            <person name="Tang K."/>
            <person name="Arrowood M.J."/>
            <person name="Moss D.M."/>
            <person name="Zhang L."/>
            <person name="Feng Y."/>
            <person name="Xiao L."/>
        </authorList>
    </citation>
    <scope>NUCLEOTIDE SEQUENCE [LARGE SCALE GENOMIC DNA]</scope>
    <source>
        <strain evidence="2 3">CHN_HEN01</strain>
    </source>
</reference>
<dbReference type="EMBL" id="JROU02001314">
    <property type="protein sequence ID" value="OEH76818.1"/>
    <property type="molecule type" value="Genomic_DNA"/>
</dbReference>
<dbReference type="InParanoid" id="A0A1D3D049"/>
<feature type="region of interest" description="Disordered" evidence="1">
    <location>
        <begin position="86"/>
        <end position="403"/>
    </location>
</feature>
<feature type="region of interest" description="Disordered" evidence="1">
    <location>
        <begin position="516"/>
        <end position="538"/>
    </location>
</feature>
<evidence type="ECO:0000313" key="2">
    <source>
        <dbReference type="EMBL" id="OEH76818.1"/>
    </source>
</evidence>
<dbReference type="AlphaFoldDB" id="A0A1D3D049"/>
<feature type="compositionally biased region" description="Basic and acidic residues" evidence="1">
    <location>
        <begin position="486"/>
        <end position="498"/>
    </location>
</feature>
<feature type="compositionally biased region" description="Low complexity" evidence="1">
    <location>
        <begin position="516"/>
        <end position="533"/>
    </location>
</feature>
<feature type="region of interest" description="Disordered" evidence="1">
    <location>
        <begin position="475"/>
        <end position="499"/>
    </location>
</feature>
<feature type="region of interest" description="Disordered" evidence="1">
    <location>
        <begin position="419"/>
        <end position="450"/>
    </location>
</feature>
<feature type="compositionally biased region" description="Polar residues" evidence="1">
    <location>
        <begin position="242"/>
        <end position="255"/>
    </location>
</feature>
<feature type="compositionally biased region" description="Low complexity" evidence="1">
    <location>
        <begin position="185"/>
        <end position="199"/>
    </location>
</feature>
<proteinExistence type="predicted"/>
<evidence type="ECO:0000256" key="1">
    <source>
        <dbReference type="SAM" id="MobiDB-lite"/>
    </source>
</evidence>
<name>A0A1D3D049_9EIME</name>
<feature type="compositionally biased region" description="Low complexity" evidence="1">
    <location>
        <begin position="263"/>
        <end position="277"/>
    </location>
</feature>
<comment type="caution">
    <text evidence="2">The sequence shown here is derived from an EMBL/GenBank/DDBJ whole genome shotgun (WGS) entry which is preliminary data.</text>
</comment>
<accession>A0A1D3D049</accession>
<protein>
    <submittedName>
        <fullName evidence="2">Uncharacterized protein</fullName>
    </submittedName>
</protein>
<organism evidence="2 3">
    <name type="scientific">Cyclospora cayetanensis</name>
    <dbReference type="NCBI Taxonomy" id="88456"/>
    <lineage>
        <taxon>Eukaryota</taxon>
        <taxon>Sar</taxon>
        <taxon>Alveolata</taxon>
        <taxon>Apicomplexa</taxon>
        <taxon>Conoidasida</taxon>
        <taxon>Coccidia</taxon>
        <taxon>Eucoccidiorida</taxon>
        <taxon>Eimeriorina</taxon>
        <taxon>Eimeriidae</taxon>
        <taxon>Cyclospora</taxon>
    </lineage>
</organism>
<feature type="compositionally biased region" description="Low complexity" evidence="1">
    <location>
        <begin position="86"/>
        <end position="95"/>
    </location>
</feature>